<feature type="domain" description="Ketoreductase" evidence="4">
    <location>
        <begin position="11"/>
        <end position="195"/>
    </location>
</feature>
<dbReference type="PRINTS" id="PR00081">
    <property type="entry name" value="GDHRDH"/>
</dbReference>
<comment type="similarity">
    <text evidence="1">Belongs to the short-chain dehydrogenases/reductases (SDR) family.</text>
</comment>
<keyword evidence="2" id="KW-0521">NADP</keyword>
<dbReference type="InterPro" id="IPR036291">
    <property type="entry name" value="NAD(P)-bd_dom_sf"/>
</dbReference>
<dbReference type="SMART" id="SM00822">
    <property type="entry name" value="PKS_KR"/>
    <property type="match status" value="1"/>
</dbReference>
<dbReference type="RefSeq" id="WP_271426828.1">
    <property type="nucleotide sequence ID" value="NZ_JAQIPB010000001.1"/>
</dbReference>
<dbReference type="SUPFAM" id="SSF51735">
    <property type="entry name" value="NAD(P)-binding Rossmann-fold domains"/>
    <property type="match status" value="1"/>
</dbReference>
<evidence type="ECO:0000259" key="4">
    <source>
        <dbReference type="SMART" id="SM00822"/>
    </source>
</evidence>
<evidence type="ECO:0000313" key="6">
    <source>
        <dbReference type="Proteomes" id="UP001212602"/>
    </source>
</evidence>
<dbReference type="GO" id="GO:0016491">
    <property type="term" value="F:oxidoreductase activity"/>
    <property type="evidence" value="ECO:0007669"/>
    <property type="project" value="UniProtKB-KW"/>
</dbReference>
<comment type="caution">
    <text evidence="5">The sequence shown here is derived from an EMBL/GenBank/DDBJ whole genome shotgun (WGS) entry which is preliminary data.</text>
</comment>
<dbReference type="FunFam" id="3.40.50.720:FF:000374">
    <property type="entry name" value="3-oxoacyl-(Acyl-carrier-protein) reductase"/>
    <property type="match status" value="1"/>
</dbReference>
<dbReference type="PRINTS" id="PR00080">
    <property type="entry name" value="SDRFAMILY"/>
</dbReference>
<dbReference type="AlphaFoldDB" id="A0AAE3N643"/>
<keyword evidence="6" id="KW-1185">Reference proteome</keyword>
<gene>
    <name evidence="5" type="ORF">PGB34_04345</name>
</gene>
<evidence type="ECO:0000313" key="5">
    <source>
        <dbReference type="EMBL" id="MDA7415583.1"/>
    </source>
</evidence>
<sequence>MTNATPPASTPIALITGGSRGLGRNAALHLARAGVDVVLTYRSQAAEAQAVVQEITALGRRAAALPLDVAQSASFGDFAAALKNTLASTWQRTQFDYLINNAGHGVHESFANTTEAQFDALVAVHLKGPFFLTQQLLPLIADGGRILNVSSGLARFALPGYAAYASMKGGIEVLTRYLAKELGPRGIAVNVIAPGAIETDFGGGAVRDNKELNAAIAGQTAMGRVGLPDDIGAAIAALLQPGNRWMTAQRVEVSGGMFL</sequence>
<dbReference type="InterPro" id="IPR002347">
    <property type="entry name" value="SDR_fam"/>
</dbReference>
<protein>
    <submittedName>
        <fullName evidence="5">SDR family oxidoreductase</fullName>
    </submittedName>
</protein>
<dbReference type="Proteomes" id="UP001212602">
    <property type="component" value="Unassembled WGS sequence"/>
</dbReference>
<evidence type="ECO:0000256" key="3">
    <source>
        <dbReference type="ARBA" id="ARBA00023002"/>
    </source>
</evidence>
<dbReference type="EMBL" id="JAQIPB010000001">
    <property type="protein sequence ID" value="MDA7415583.1"/>
    <property type="molecule type" value="Genomic_DNA"/>
</dbReference>
<reference evidence="5" key="1">
    <citation type="submission" date="2023-01" db="EMBL/GenBank/DDBJ databases">
        <title>Xenophilus mangrovi sp. nov., isolated from soil of Mangrove nature reserve.</title>
        <authorList>
            <person name="Xu S."/>
            <person name="Liu Z."/>
            <person name="Xu Y."/>
        </authorList>
    </citation>
    <scope>NUCLEOTIDE SEQUENCE</scope>
    <source>
        <strain evidence="5">YW8</strain>
    </source>
</reference>
<dbReference type="PANTHER" id="PTHR43639:SF1">
    <property type="entry name" value="SHORT-CHAIN DEHYDROGENASE_REDUCTASE FAMILY PROTEIN"/>
    <property type="match status" value="1"/>
</dbReference>
<proteinExistence type="inferred from homology"/>
<dbReference type="InterPro" id="IPR057326">
    <property type="entry name" value="KR_dom"/>
</dbReference>
<dbReference type="Pfam" id="PF13561">
    <property type="entry name" value="adh_short_C2"/>
    <property type="match status" value="1"/>
</dbReference>
<dbReference type="Gene3D" id="3.40.50.720">
    <property type="entry name" value="NAD(P)-binding Rossmann-like Domain"/>
    <property type="match status" value="1"/>
</dbReference>
<evidence type="ECO:0000256" key="2">
    <source>
        <dbReference type="ARBA" id="ARBA00022857"/>
    </source>
</evidence>
<keyword evidence="3" id="KW-0560">Oxidoreductase</keyword>
<organism evidence="5 6">
    <name type="scientific">Xenophilus arseniciresistens</name>
    <dbReference type="NCBI Taxonomy" id="1283306"/>
    <lineage>
        <taxon>Bacteria</taxon>
        <taxon>Pseudomonadati</taxon>
        <taxon>Pseudomonadota</taxon>
        <taxon>Betaproteobacteria</taxon>
        <taxon>Burkholderiales</taxon>
        <taxon>Comamonadaceae</taxon>
        <taxon>Xenophilus</taxon>
    </lineage>
</organism>
<accession>A0AAE3N643</accession>
<evidence type="ECO:0000256" key="1">
    <source>
        <dbReference type="ARBA" id="ARBA00006484"/>
    </source>
</evidence>
<name>A0AAE3N643_9BURK</name>
<dbReference type="PANTHER" id="PTHR43639">
    <property type="entry name" value="OXIDOREDUCTASE, SHORT-CHAIN DEHYDROGENASE/REDUCTASE FAMILY (AFU_ORTHOLOGUE AFUA_5G02870)"/>
    <property type="match status" value="1"/>
</dbReference>